<gene>
    <name evidence="3" type="ORF">BLNAU_12414</name>
</gene>
<reference evidence="3 4" key="1">
    <citation type="journal article" date="2022" name="bioRxiv">
        <title>Genomics of Preaxostyla Flagellates Illuminates Evolutionary Transitions and the Path Towards Mitochondrial Loss.</title>
        <authorList>
            <person name="Novak L.V.F."/>
            <person name="Treitli S.C."/>
            <person name="Pyrih J."/>
            <person name="Halakuc P."/>
            <person name="Pipaliya S.V."/>
            <person name="Vacek V."/>
            <person name="Brzon O."/>
            <person name="Soukal P."/>
            <person name="Eme L."/>
            <person name="Dacks J.B."/>
            <person name="Karnkowska A."/>
            <person name="Elias M."/>
            <person name="Hampl V."/>
        </authorList>
    </citation>
    <scope>NUCLEOTIDE SEQUENCE [LARGE SCALE GENOMIC DNA]</scope>
    <source>
        <strain evidence="3">NAU3</strain>
        <tissue evidence="3">Gut</tissue>
    </source>
</reference>
<organism evidence="3 4">
    <name type="scientific">Blattamonas nauphoetae</name>
    <dbReference type="NCBI Taxonomy" id="2049346"/>
    <lineage>
        <taxon>Eukaryota</taxon>
        <taxon>Metamonada</taxon>
        <taxon>Preaxostyla</taxon>
        <taxon>Oxymonadida</taxon>
        <taxon>Blattamonas</taxon>
    </lineage>
</organism>
<evidence type="ECO:0008006" key="5">
    <source>
        <dbReference type="Google" id="ProtNLM"/>
    </source>
</evidence>
<dbReference type="EMBL" id="JARBJD010000101">
    <property type="protein sequence ID" value="KAK2952586.1"/>
    <property type="molecule type" value="Genomic_DNA"/>
</dbReference>
<dbReference type="PANTHER" id="PTHR43866">
    <property type="entry name" value="MALONATE-SEMIALDEHYDE DEHYDROGENASE"/>
    <property type="match status" value="1"/>
</dbReference>
<sequence>MDDESSESLSDTEETLTLLDPPPTATFQSLDSAKEYSKQFALKHGYVLTVISKKKNGTTYLGCKHANHYKLAADDEDKIEKRKRQTSCLDCQFQIKISLKDGLWVTQWNNKTHNHEAPDSMCKYHEARVRKEEETAKLQRKM</sequence>
<dbReference type="InterPro" id="IPR010061">
    <property type="entry name" value="MeMal-semiAld_DH"/>
</dbReference>
<name>A0ABQ9XQN4_9EUKA</name>
<evidence type="ECO:0000256" key="1">
    <source>
        <dbReference type="ARBA" id="ARBA00009986"/>
    </source>
</evidence>
<evidence type="ECO:0000313" key="3">
    <source>
        <dbReference type="EMBL" id="KAK2952586.1"/>
    </source>
</evidence>
<evidence type="ECO:0000313" key="4">
    <source>
        <dbReference type="Proteomes" id="UP001281761"/>
    </source>
</evidence>
<dbReference type="PANTHER" id="PTHR43866:SF3">
    <property type="entry name" value="METHYLMALONATE-SEMIALDEHYDE DEHYDROGENASE [ACYLATING], MITOCHONDRIAL"/>
    <property type="match status" value="1"/>
</dbReference>
<dbReference type="Proteomes" id="UP001281761">
    <property type="component" value="Unassembled WGS sequence"/>
</dbReference>
<evidence type="ECO:0000256" key="2">
    <source>
        <dbReference type="SAM" id="MobiDB-lite"/>
    </source>
</evidence>
<comment type="caution">
    <text evidence="3">The sequence shown here is derived from an EMBL/GenBank/DDBJ whole genome shotgun (WGS) entry which is preliminary data.</text>
</comment>
<keyword evidence="4" id="KW-1185">Reference proteome</keyword>
<comment type="similarity">
    <text evidence="1">Belongs to the aldehyde dehydrogenase family.</text>
</comment>
<feature type="compositionally biased region" description="Acidic residues" evidence="2">
    <location>
        <begin position="1"/>
        <end position="14"/>
    </location>
</feature>
<accession>A0ABQ9XQN4</accession>
<proteinExistence type="inferred from homology"/>
<protein>
    <recommendedName>
        <fullName evidence="5">FAR1 domain-containing protein</fullName>
    </recommendedName>
</protein>
<feature type="region of interest" description="Disordered" evidence="2">
    <location>
        <begin position="1"/>
        <end position="24"/>
    </location>
</feature>